<evidence type="ECO:0000313" key="1">
    <source>
        <dbReference type="EMBL" id="OQR76992.1"/>
    </source>
</evidence>
<proteinExistence type="predicted"/>
<protein>
    <submittedName>
        <fullName evidence="1">Uncharacterized protein</fullName>
    </submittedName>
</protein>
<name>A0A1V9XU91_9ACAR</name>
<keyword evidence="2" id="KW-1185">Reference proteome</keyword>
<comment type="caution">
    <text evidence="1">The sequence shown here is derived from an EMBL/GenBank/DDBJ whole genome shotgun (WGS) entry which is preliminary data.</text>
</comment>
<dbReference type="AlphaFoldDB" id="A0A1V9XU91"/>
<organism evidence="1 2">
    <name type="scientific">Tropilaelaps mercedesae</name>
    <dbReference type="NCBI Taxonomy" id="418985"/>
    <lineage>
        <taxon>Eukaryota</taxon>
        <taxon>Metazoa</taxon>
        <taxon>Ecdysozoa</taxon>
        <taxon>Arthropoda</taxon>
        <taxon>Chelicerata</taxon>
        <taxon>Arachnida</taxon>
        <taxon>Acari</taxon>
        <taxon>Parasitiformes</taxon>
        <taxon>Mesostigmata</taxon>
        <taxon>Gamasina</taxon>
        <taxon>Dermanyssoidea</taxon>
        <taxon>Laelapidae</taxon>
        <taxon>Tropilaelaps</taxon>
    </lineage>
</organism>
<gene>
    <name evidence="1" type="ORF">BIW11_02971</name>
</gene>
<evidence type="ECO:0000313" key="2">
    <source>
        <dbReference type="Proteomes" id="UP000192247"/>
    </source>
</evidence>
<reference evidence="1 2" key="1">
    <citation type="journal article" date="2017" name="Gigascience">
        <title>Draft genome of the honey bee ectoparasitic mite, Tropilaelaps mercedesae, is shaped by the parasitic life history.</title>
        <authorList>
            <person name="Dong X."/>
            <person name="Armstrong S.D."/>
            <person name="Xia D."/>
            <person name="Makepeace B.L."/>
            <person name="Darby A.C."/>
            <person name="Kadowaki T."/>
        </authorList>
    </citation>
    <scope>NUCLEOTIDE SEQUENCE [LARGE SCALE GENOMIC DNA]</scope>
    <source>
        <strain evidence="1">Wuxi-XJTLU</strain>
    </source>
</reference>
<dbReference type="Proteomes" id="UP000192247">
    <property type="component" value="Unassembled WGS sequence"/>
</dbReference>
<sequence length="40" mass="4670">MDFAIVCFLRYGSKRKTKKQVKETATLAYNAVYKKKKPSK</sequence>
<dbReference type="InParanoid" id="A0A1V9XU91"/>
<dbReference type="EMBL" id="MNPL01004075">
    <property type="protein sequence ID" value="OQR76992.1"/>
    <property type="molecule type" value="Genomic_DNA"/>
</dbReference>
<accession>A0A1V9XU91</accession>